<dbReference type="RefSeq" id="WP_210032057.1">
    <property type="nucleotide sequence ID" value="NZ_JAGINU010000001.1"/>
</dbReference>
<keyword evidence="1" id="KW-0378">Hydrolase</keyword>
<dbReference type="InterPro" id="IPR036457">
    <property type="entry name" value="PPM-type-like_dom_sf"/>
</dbReference>
<dbReference type="Proteomes" id="UP001519295">
    <property type="component" value="Unassembled WGS sequence"/>
</dbReference>
<dbReference type="SMART" id="SM00331">
    <property type="entry name" value="PP2C_SIG"/>
    <property type="match status" value="1"/>
</dbReference>
<dbReference type="Gene3D" id="3.60.40.10">
    <property type="entry name" value="PPM-type phosphatase domain"/>
    <property type="match status" value="1"/>
</dbReference>
<keyword evidence="5" id="KW-1185">Reference proteome</keyword>
<dbReference type="PANTHER" id="PTHR43156:SF2">
    <property type="entry name" value="STAGE II SPORULATION PROTEIN E"/>
    <property type="match status" value="1"/>
</dbReference>
<dbReference type="InterPro" id="IPR052016">
    <property type="entry name" value="Bact_Sigma-Reg"/>
</dbReference>
<name>A0ABS4W0G2_9PSEU</name>
<dbReference type="InterPro" id="IPR001932">
    <property type="entry name" value="PPM-type_phosphatase-like_dom"/>
</dbReference>
<organism evidence="4 5">
    <name type="scientific">Pseudonocardia parietis</name>
    <dbReference type="NCBI Taxonomy" id="570936"/>
    <lineage>
        <taxon>Bacteria</taxon>
        <taxon>Bacillati</taxon>
        <taxon>Actinomycetota</taxon>
        <taxon>Actinomycetes</taxon>
        <taxon>Pseudonocardiales</taxon>
        <taxon>Pseudonocardiaceae</taxon>
        <taxon>Pseudonocardia</taxon>
    </lineage>
</organism>
<evidence type="ECO:0000259" key="2">
    <source>
        <dbReference type="SMART" id="SM00065"/>
    </source>
</evidence>
<proteinExistence type="predicted"/>
<dbReference type="SMART" id="SM00065">
    <property type="entry name" value="GAF"/>
    <property type="match status" value="1"/>
</dbReference>
<dbReference type="InterPro" id="IPR029016">
    <property type="entry name" value="GAF-like_dom_sf"/>
</dbReference>
<reference evidence="4 5" key="1">
    <citation type="submission" date="2021-03" db="EMBL/GenBank/DDBJ databases">
        <title>Sequencing the genomes of 1000 actinobacteria strains.</title>
        <authorList>
            <person name="Klenk H.-P."/>
        </authorList>
    </citation>
    <scope>NUCLEOTIDE SEQUENCE [LARGE SCALE GENOMIC DNA]</scope>
    <source>
        <strain evidence="4 5">DSM 45256</strain>
    </source>
</reference>
<dbReference type="SUPFAM" id="SSF55781">
    <property type="entry name" value="GAF domain-like"/>
    <property type="match status" value="2"/>
</dbReference>
<evidence type="ECO:0000313" key="5">
    <source>
        <dbReference type="Proteomes" id="UP001519295"/>
    </source>
</evidence>
<accession>A0ABS4W0G2</accession>
<dbReference type="EMBL" id="JAGINU010000001">
    <property type="protein sequence ID" value="MBP2369689.1"/>
    <property type="molecule type" value="Genomic_DNA"/>
</dbReference>
<comment type="caution">
    <text evidence="4">The sequence shown here is derived from an EMBL/GenBank/DDBJ whole genome shotgun (WGS) entry which is preliminary data.</text>
</comment>
<protein>
    <submittedName>
        <fullName evidence="4">GAF domain-containing protein</fullName>
    </submittedName>
</protein>
<dbReference type="InterPro" id="IPR003018">
    <property type="entry name" value="GAF"/>
</dbReference>
<dbReference type="Pfam" id="PF01590">
    <property type="entry name" value="GAF"/>
    <property type="match status" value="1"/>
</dbReference>
<gene>
    <name evidence="4" type="ORF">JOF36_005385</name>
</gene>
<sequence length="608" mass="64727">MTERTVARVVERRCPPGVPDVVRRNPERLRALERAGLGAEPDAELEFFADWLRRALGAGGAAVSLVQGDRLVVPGAAGLPEPVASTRSAALANSPCRHVVETAEPVIVPDTRDDPRWAGAPAGPGGAAYIGMPLTDRAGNVLGSLCALDGAPRRWSNAEIETMTGIARACSTELRLRLAEHDAGREVNRRDEFEAGQQRAFDRSQTLLTASQAFTDTVTVVDVHTQITDLLTAALAPAHLDVAILDGRDRLRPWERTSAVPGPAAVFSTGSPAALVLEQHRILHYPDRAAFDHAHPGGAGDQLRELGLHCVVVAPLPSDDRIVGAVVLGWPVPDAIEPADLLTITTLAGYAGQALGRAHRLLHRTGVAREMQEAMLATLPTVADLPMAARYAPADSRESVGGDWYEAAELTDPAHPDEDVLLLSVGDIIGHSLRAVTLMGQTRSMLRQAASDHAGGPPSVILESFEAADAAFGLGAAGTAIIAELRRSPERVWSMTWTNAGHPPPILLGPDGTGELLDAHDVLFGFGLAGPGERVDHRREIPPGSVLFLYTDGLVERRDSDIDAGTGRLLRLLESVHDHTPQDIVDTVVDTLARDARDDVVAFAVRIP</sequence>
<dbReference type="Pfam" id="PF07228">
    <property type="entry name" value="SpoIIE"/>
    <property type="match status" value="1"/>
</dbReference>
<evidence type="ECO:0000259" key="3">
    <source>
        <dbReference type="SMART" id="SM00331"/>
    </source>
</evidence>
<dbReference type="Gene3D" id="3.30.450.40">
    <property type="match status" value="2"/>
</dbReference>
<dbReference type="PANTHER" id="PTHR43156">
    <property type="entry name" value="STAGE II SPORULATION PROTEIN E-RELATED"/>
    <property type="match status" value="1"/>
</dbReference>
<feature type="domain" description="GAF" evidence="2">
    <location>
        <begin position="40"/>
        <end position="184"/>
    </location>
</feature>
<evidence type="ECO:0000256" key="1">
    <source>
        <dbReference type="ARBA" id="ARBA00022801"/>
    </source>
</evidence>
<feature type="domain" description="PPM-type phosphatase" evidence="3">
    <location>
        <begin position="382"/>
        <end position="607"/>
    </location>
</feature>
<evidence type="ECO:0000313" key="4">
    <source>
        <dbReference type="EMBL" id="MBP2369689.1"/>
    </source>
</evidence>